<feature type="transmembrane region" description="Helical" evidence="5">
    <location>
        <begin position="132"/>
        <end position="151"/>
    </location>
</feature>
<dbReference type="PROSITE" id="PS50262">
    <property type="entry name" value="G_PROTEIN_RECEP_F1_2"/>
    <property type="match status" value="1"/>
</dbReference>
<dbReference type="Gene3D" id="1.20.1070.10">
    <property type="entry name" value="Rhodopsin 7-helix transmembrane proteins"/>
    <property type="match status" value="1"/>
</dbReference>
<organism evidence="7 8">
    <name type="scientific">Syphacia muris</name>
    <dbReference type="NCBI Taxonomy" id="451379"/>
    <lineage>
        <taxon>Eukaryota</taxon>
        <taxon>Metazoa</taxon>
        <taxon>Ecdysozoa</taxon>
        <taxon>Nematoda</taxon>
        <taxon>Chromadorea</taxon>
        <taxon>Rhabditida</taxon>
        <taxon>Spirurina</taxon>
        <taxon>Oxyuridomorpha</taxon>
        <taxon>Oxyuroidea</taxon>
        <taxon>Oxyuridae</taxon>
        <taxon>Syphacia</taxon>
    </lineage>
</organism>
<evidence type="ECO:0000313" key="8">
    <source>
        <dbReference type="WBParaSite" id="SMUV_0000807601-mRNA-1"/>
    </source>
</evidence>
<dbReference type="GO" id="GO:0005886">
    <property type="term" value="C:plasma membrane"/>
    <property type="evidence" value="ECO:0007669"/>
    <property type="project" value="TreeGrafter"/>
</dbReference>
<evidence type="ECO:0000256" key="2">
    <source>
        <dbReference type="ARBA" id="ARBA00022692"/>
    </source>
</evidence>
<dbReference type="PANTHER" id="PTHR46273:SF6">
    <property type="entry name" value="G-PROTEIN COUPLED RECEPTORS FAMILY 1 PROFILE DOMAIN-CONTAINING PROTEIN"/>
    <property type="match status" value="1"/>
</dbReference>
<feature type="transmembrane region" description="Helical" evidence="5">
    <location>
        <begin position="47"/>
        <end position="66"/>
    </location>
</feature>
<evidence type="ECO:0000256" key="3">
    <source>
        <dbReference type="ARBA" id="ARBA00022989"/>
    </source>
</evidence>
<dbReference type="InterPro" id="IPR017452">
    <property type="entry name" value="GPCR_Rhodpsn_7TM"/>
</dbReference>
<keyword evidence="4 5" id="KW-0472">Membrane</keyword>
<keyword evidence="7" id="KW-1185">Reference proteome</keyword>
<dbReference type="WBParaSite" id="SMUV_0000807601-mRNA-1">
    <property type="protein sequence ID" value="SMUV_0000807601-mRNA-1"/>
    <property type="gene ID" value="SMUV_0000807601"/>
</dbReference>
<evidence type="ECO:0000259" key="6">
    <source>
        <dbReference type="PROSITE" id="PS50262"/>
    </source>
</evidence>
<feature type="transmembrane region" description="Helical" evidence="5">
    <location>
        <begin position="296"/>
        <end position="322"/>
    </location>
</feature>
<dbReference type="Proteomes" id="UP000046393">
    <property type="component" value="Unplaced"/>
</dbReference>
<sequence length="372" mass="43038">MNGVVYRLYGPSHKYICITLCVVGLLANIIHIWVLTRPSMQNSSVHTVLTAIAMADIGTMASYFTYLTRYEFNKDDNNLYSYWWTLFLQIHVLLSIALHATSLYLVVLVAYIRLSAISKTNSPWLRRQITRLAVATIAILTLIVCLPTFFAHQIYPQTIYRCYVGQEYTEYIEFDGNNTVAIKCDYRSAETRYSIGFSSLVLKNNCALLKINLWLTGIILKAIPCALLLCLTFSLLIKLKENKKKRKMLFGLNLNKRESDRTTYMLFLMVCVFLSTEFPQGFIAVFNAIYTQQFHMYVYLALADILDLLSLINCYVSFTVYFCTCSRYRRTFVTSLRFKGIFYFLYCYYLPNLLQTTFENENTAVLATQNSC</sequence>
<name>A0A0N5ATC5_9BILA</name>
<dbReference type="STRING" id="451379.A0A0N5ATC5"/>
<dbReference type="InterPro" id="IPR053219">
    <property type="entry name" value="GPCR_Dmsr-1"/>
</dbReference>
<dbReference type="InterPro" id="IPR019427">
    <property type="entry name" value="7TM_GPCR_serpentine_rcpt_Srw"/>
</dbReference>
<keyword evidence="3 5" id="KW-1133">Transmembrane helix</keyword>
<dbReference type="PANTHER" id="PTHR46273">
    <property type="entry name" value="MYOSUPPRESSIN RECEPTOR 1, ISOFORM B-RELATED"/>
    <property type="match status" value="1"/>
</dbReference>
<evidence type="ECO:0000256" key="4">
    <source>
        <dbReference type="ARBA" id="ARBA00023136"/>
    </source>
</evidence>
<feature type="transmembrane region" description="Helical" evidence="5">
    <location>
        <begin position="12"/>
        <end position="35"/>
    </location>
</feature>
<reference evidence="8" key="1">
    <citation type="submission" date="2017-02" db="UniProtKB">
        <authorList>
            <consortium name="WormBaseParasite"/>
        </authorList>
    </citation>
    <scope>IDENTIFICATION</scope>
</reference>
<keyword evidence="2 5" id="KW-0812">Transmembrane</keyword>
<evidence type="ECO:0000256" key="5">
    <source>
        <dbReference type="SAM" id="Phobius"/>
    </source>
</evidence>
<dbReference type="GO" id="GO:0008528">
    <property type="term" value="F:G protein-coupled peptide receptor activity"/>
    <property type="evidence" value="ECO:0007669"/>
    <property type="project" value="InterPro"/>
</dbReference>
<feature type="domain" description="G-protein coupled receptors family 1 profile" evidence="6">
    <location>
        <begin position="27"/>
        <end position="321"/>
    </location>
</feature>
<feature type="transmembrane region" description="Helical" evidence="5">
    <location>
        <begin position="86"/>
        <end position="111"/>
    </location>
</feature>
<dbReference type="SUPFAM" id="SSF81321">
    <property type="entry name" value="Family A G protein-coupled receptor-like"/>
    <property type="match status" value="1"/>
</dbReference>
<feature type="transmembrane region" description="Helical" evidence="5">
    <location>
        <begin position="264"/>
        <end position="290"/>
    </location>
</feature>
<evidence type="ECO:0000313" key="7">
    <source>
        <dbReference type="Proteomes" id="UP000046393"/>
    </source>
</evidence>
<dbReference type="AlphaFoldDB" id="A0A0N5ATC5"/>
<dbReference type="CDD" id="cd14978">
    <property type="entry name" value="7tmA_FMRFamide_R-like"/>
    <property type="match status" value="1"/>
</dbReference>
<proteinExistence type="predicted"/>
<feature type="transmembrane region" description="Helical" evidence="5">
    <location>
        <begin position="213"/>
        <end position="237"/>
    </location>
</feature>
<dbReference type="Pfam" id="PF10324">
    <property type="entry name" value="7TM_GPCR_Srw"/>
    <property type="match status" value="1"/>
</dbReference>
<comment type="subcellular location">
    <subcellularLocation>
        <location evidence="1">Membrane</location>
    </subcellularLocation>
</comment>
<accession>A0A0N5ATC5</accession>
<evidence type="ECO:0000256" key="1">
    <source>
        <dbReference type="ARBA" id="ARBA00004370"/>
    </source>
</evidence>
<protein>
    <submittedName>
        <fullName evidence="8">G_PROTEIN_RECEP_F1_2 domain-containing protein</fullName>
    </submittedName>
</protein>